<dbReference type="Proteomes" id="UP001732700">
    <property type="component" value="Chromosome 2D"/>
</dbReference>
<accession>A0ACD5V395</accession>
<name>A0ACD5V395_AVESA</name>
<evidence type="ECO:0000313" key="2">
    <source>
        <dbReference type="Proteomes" id="UP001732700"/>
    </source>
</evidence>
<proteinExistence type="predicted"/>
<reference evidence="1" key="1">
    <citation type="submission" date="2021-05" db="EMBL/GenBank/DDBJ databases">
        <authorList>
            <person name="Scholz U."/>
            <person name="Mascher M."/>
            <person name="Fiebig A."/>
        </authorList>
    </citation>
    <scope>NUCLEOTIDE SEQUENCE [LARGE SCALE GENOMIC DNA]</scope>
</reference>
<organism evidence="1 2">
    <name type="scientific">Avena sativa</name>
    <name type="common">Oat</name>
    <dbReference type="NCBI Taxonomy" id="4498"/>
    <lineage>
        <taxon>Eukaryota</taxon>
        <taxon>Viridiplantae</taxon>
        <taxon>Streptophyta</taxon>
        <taxon>Embryophyta</taxon>
        <taxon>Tracheophyta</taxon>
        <taxon>Spermatophyta</taxon>
        <taxon>Magnoliopsida</taxon>
        <taxon>Liliopsida</taxon>
        <taxon>Poales</taxon>
        <taxon>Poaceae</taxon>
        <taxon>BOP clade</taxon>
        <taxon>Pooideae</taxon>
        <taxon>Poodae</taxon>
        <taxon>Poeae</taxon>
        <taxon>Poeae Chloroplast Group 1 (Aveneae type)</taxon>
        <taxon>Aveninae</taxon>
        <taxon>Avena</taxon>
    </lineage>
</organism>
<evidence type="ECO:0000313" key="1">
    <source>
        <dbReference type="EnsemblPlants" id="AVESA.00010b.r2.2DG0367760.1.CDS"/>
    </source>
</evidence>
<reference evidence="1" key="2">
    <citation type="submission" date="2025-09" db="UniProtKB">
        <authorList>
            <consortium name="EnsemblPlants"/>
        </authorList>
    </citation>
    <scope>IDENTIFICATION</scope>
</reference>
<dbReference type="EnsemblPlants" id="AVESA.00010b.r2.2DG0367760.1">
    <property type="protein sequence ID" value="AVESA.00010b.r2.2DG0367760.1.CDS"/>
    <property type="gene ID" value="AVESA.00010b.r2.2DG0367760"/>
</dbReference>
<keyword evidence="2" id="KW-1185">Reference proteome</keyword>
<protein>
    <submittedName>
        <fullName evidence="1">Uncharacterized protein</fullName>
    </submittedName>
</protein>
<sequence>MEGYVLFPMSNGRREASREEEQEEDIGFPSESEMSATDSMLSSSGEELEDDATSSSSSGSSGSTESFEMSSLMAQLPLKRGLSKFFDGKSQSFASLAAAGSLEDLAKPPSKRLKASRSCEVALQDAAHRSRFGRRNAAAFKKVSKGRLSVLGKAPTNKLTLRPVTASAARPQGLPGRGALLFA</sequence>